<accession>A0A812B8Z8</accession>
<sequence>MLPKLEDRTHRRDRAQEAARLLLLNTLKMEPNVHDIFFHDTKANPFFKDVDRGIFPLSGLATALVAEVLCKSKDEFRFCSTIKKTELFKYLSDSYSGIAWKKLGFSLYSIVYPQVVKHESLGVCFKDFMDNNGKKWASRLFELITEPEWTRTIMKRIITGKCTEEQYNQEMNDIFVKLHLLDPQKVLPTYHYLLQQKALPQVNLELVTRNYLGSPLDWLLIKDDVIRAINKPSSFNSSRLSLDLNDIFYGVTVDEFVVTECRNIGVWNGKRPQNRKMTHLKDRCKLM</sequence>
<dbReference type="EMBL" id="CAHIKZ030000533">
    <property type="protein sequence ID" value="CAE1178646.1"/>
    <property type="molecule type" value="Genomic_DNA"/>
</dbReference>
<protein>
    <submittedName>
        <fullName evidence="1">Uncharacterized protein</fullName>
    </submittedName>
</protein>
<dbReference type="AlphaFoldDB" id="A0A812B8Z8"/>
<dbReference type="OrthoDB" id="6282642at2759"/>
<reference evidence="1" key="1">
    <citation type="submission" date="2021-01" db="EMBL/GenBank/DDBJ databases">
        <authorList>
            <person name="Li R."/>
            <person name="Bekaert M."/>
        </authorList>
    </citation>
    <scope>NUCLEOTIDE SEQUENCE</scope>
    <source>
        <strain evidence="1">Farmed</strain>
    </source>
</reference>
<proteinExistence type="predicted"/>
<evidence type="ECO:0000313" key="2">
    <source>
        <dbReference type="Proteomes" id="UP000597762"/>
    </source>
</evidence>
<dbReference type="Proteomes" id="UP000597762">
    <property type="component" value="Unassembled WGS sequence"/>
</dbReference>
<organism evidence="1 2">
    <name type="scientific">Acanthosepion pharaonis</name>
    <name type="common">Pharaoh cuttlefish</name>
    <name type="synonym">Sepia pharaonis</name>
    <dbReference type="NCBI Taxonomy" id="158019"/>
    <lineage>
        <taxon>Eukaryota</taxon>
        <taxon>Metazoa</taxon>
        <taxon>Spiralia</taxon>
        <taxon>Lophotrochozoa</taxon>
        <taxon>Mollusca</taxon>
        <taxon>Cephalopoda</taxon>
        <taxon>Coleoidea</taxon>
        <taxon>Decapodiformes</taxon>
        <taxon>Sepiida</taxon>
        <taxon>Sepiina</taxon>
        <taxon>Sepiidae</taxon>
        <taxon>Acanthosepion</taxon>
    </lineage>
</organism>
<keyword evidence="2" id="KW-1185">Reference proteome</keyword>
<comment type="caution">
    <text evidence="1">The sequence shown here is derived from an EMBL/GenBank/DDBJ whole genome shotgun (WGS) entry which is preliminary data.</text>
</comment>
<name>A0A812B8Z8_ACAPH</name>
<evidence type="ECO:0000313" key="1">
    <source>
        <dbReference type="EMBL" id="CAE1178646.1"/>
    </source>
</evidence>
<gene>
    <name evidence="1" type="ORF">SPHA_15312</name>
</gene>